<feature type="domain" description="ABC3 transporter permease C-terminal" evidence="7">
    <location>
        <begin position="270"/>
        <end position="389"/>
    </location>
</feature>
<dbReference type="KEGG" id="dak:DaAHT2_0436"/>
<feature type="transmembrane region" description="Helical" evidence="6">
    <location>
        <begin position="21"/>
        <end position="44"/>
    </location>
</feature>
<dbReference type="RefSeq" id="WP_013162673.1">
    <property type="nucleotide sequence ID" value="NC_014216.1"/>
</dbReference>
<protein>
    <recommendedName>
        <fullName evidence="7">ABC3 transporter permease C-terminal domain-containing protein</fullName>
    </recommendedName>
</protein>
<keyword evidence="3 6" id="KW-0812">Transmembrane</keyword>
<name>D6YZY5_DESAT</name>
<proteinExistence type="predicted"/>
<dbReference type="PANTHER" id="PTHR43738">
    <property type="entry name" value="ABC TRANSPORTER, MEMBRANE PROTEIN"/>
    <property type="match status" value="1"/>
</dbReference>
<evidence type="ECO:0000313" key="8">
    <source>
        <dbReference type="EMBL" id="ADH85142.1"/>
    </source>
</evidence>
<keyword evidence="5 6" id="KW-0472">Membrane</keyword>
<dbReference type="InterPro" id="IPR051125">
    <property type="entry name" value="ABC-4/HrtB_transporter"/>
</dbReference>
<reference evidence="9" key="1">
    <citation type="submission" date="2010-02" db="EMBL/GenBank/DDBJ databases">
        <title>Complete sequence of Desulfurivibrio alkaliphilus AHT2.</title>
        <authorList>
            <consortium name="US DOE Joint Genome Institute"/>
            <person name="Pitluck S."/>
            <person name="Chertkov O."/>
            <person name="Detter J.C."/>
            <person name="Han C."/>
            <person name="Tapia R."/>
            <person name="Larimer F."/>
            <person name="Land M."/>
            <person name="Hauser L."/>
            <person name="Kyrpides N."/>
            <person name="Mikhailova N."/>
            <person name="Sorokin D.Y."/>
            <person name="Muyzer G."/>
            <person name="Woyke T."/>
        </authorList>
    </citation>
    <scope>NUCLEOTIDE SEQUENCE [LARGE SCALE GENOMIC DNA]</scope>
    <source>
        <strain evidence="9">DSM 19089 / UNIQEM U267 / AHT2</strain>
    </source>
</reference>
<dbReference type="InterPro" id="IPR003838">
    <property type="entry name" value="ABC3_permease_C"/>
</dbReference>
<evidence type="ECO:0000256" key="3">
    <source>
        <dbReference type="ARBA" id="ARBA00022692"/>
    </source>
</evidence>
<evidence type="ECO:0000313" key="9">
    <source>
        <dbReference type="Proteomes" id="UP000001508"/>
    </source>
</evidence>
<keyword evidence="2" id="KW-1003">Cell membrane</keyword>
<dbReference type="InParanoid" id="D6YZY5"/>
<evidence type="ECO:0000256" key="1">
    <source>
        <dbReference type="ARBA" id="ARBA00004651"/>
    </source>
</evidence>
<dbReference type="AlphaFoldDB" id="D6YZY5"/>
<dbReference type="PANTHER" id="PTHR43738:SF2">
    <property type="entry name" value="ABC TRANSPORTER PERMEASE"/>
    <property type="match status" value="1"/>
</dbReference>
<evidence type="ECO:0000256" key="2">
    <source>
        <dbReference type="ARBA" id="ARBA00022475"/>
    </source>
</evidence>
<evidence type="ECO:0000256" key="6">
    <source>
        <dbReference type="SAM" id="Phobius"/>
    </source>
</evidence>
<evidence type="ECO:0000256" key="4">
    <source>
        <dbReference type="ARBA" id="ARBA00022989"/>
    </source>
</evidence>
<dbReference type="EMBL" id="CP001940">
    <property type="protein sequence ID" value="ADH85142.1"/>
    <property type="molecule type" value="Genomic_DNA"/>
</dbReference>
<feature type="transmembrane region" description="Helical" evidence="6">
    <location>
        <begin position="355"/>
        <end position="379"/>
    </location>
</feature>
<dbReference type="Proteomes" id="UP000001508">
    <property type="component" value="Chromosome"/>
</dbReference>
<dbReference type="eggNOG" id="COG0577">
    <property type="taxonomic scope" value="Bacteria"/>
</dbReference>
<dbReference type="GO" id="GO:0005886">
    <property type="term" value="C:plasma membrane"/>
    <property type="evidence" value="ECO:0007669"/>
    <property type="project" value="UniProtKB-SubCell"/>
</dbReference>
<dbReference type="OrthoDB" id="9809768at2"/>
<organism evidence="8 9">
    <name type="scientific">Desulfurivibrio alkaliphilus (strain DSM 19089 / UNIQEM U267 / AHT2)</name>
    <dbReference type="NCBI Taxonomy" id="589865"/>
    <lineage>
        <taxon>Bacteria</taxon>
        <taxon>Pseudomonadati</taxon>
        <taxon>Thermodesulfobacteriota</taxon>
        <taxon>Desulfobulbia</taxon>
        <taxon>Desulfobulbales</taxon>
        <taxon>Desulfobulbaceae</taxon>
        <taxon>Desulfurivibrio</taxon>
    </lineage>
</organism>
<feature type="transmembrane region" description="Helical" evidence="6">
    <location>
        <begin position="265"/>
        <end position="288"/>
    </location>
</feature>
<gene>
    <name evidence="8" type="ordered locus">DaAHT2_0436</name>
</gene>
<keyword evidence="4 6" id="KW-1133">Transmembrane helix</keyword>
<keyword evidence="9" id="KW-1185">Reference proteome</keyword>
<feature type="transmembrane region" description="Helical" evidence="6">
    <location>
        <begin position="309"/>
        <end position="335"/>
    </location>
</feature>
<dbReference type="HOGENOM" id="CLU_055576_0_0_7"/>
<evidence type="ECO:0000256" key="5">
    <source>
        <dbReference type="ARBA" id="ARBA00023136"/>
    </source>
</evidence>
<accession>D6YZY5</accession>
<evidence type="ECO:0000259" key="7">
    <source>
        <dbReference type="Pfam" id="PF02687"/>
    </source>
</evidence>
<dbReference type="STRING" id="589865.DaAHT2_0436"/>
<dbReference type="Pfam" id="PF02687">
    <property type="entry name" value="FtsX"/>
    <property type="match status" value="1"/>
</dbReference>
<sequence>MQISFITLALKNLRRKVFRTAVLVFAIGLFVALLVFAVSFTISITSTIDRVSQRLGADIIAVPIGARTEAQEYLLESRNTSFYMPAELIDEVKAIEGVKNVTHQTYVSSIDGLCCDVIPTMLVAFDPETDFIIKPWLNQAIGRGLRPGEAIAGAGTADNLGLGLVVVEATLFNTPFSIVGDLEATGTGLDNALFMTQESFQLIIESGLSPVREDEISVIFIQLEDGLDPDYMGRVIEGQIYTVDVVTRSSMGVRWLTTLADINKIFLVTVSLSLLLTVFLVWSIFSAIANERIREIGIMRAIGARQSHVVLLFFLEVNLLGFLGSLLGVAGGTWLSAHLAANFELLSSIEAGLEIWQQLLIGLLGMLVGAGVCLAGAMVPVNRIKKVEPLLAIKDA</sequence>
<comment type="subcellular location">
    <subcellularLocation>
        <location evidence="1">Cell membrane</location>
        <topology evidence="1">Multi-pass membrane protein</topology>
    </subcellularLocation>
</comment>